<dbReference type="AlphaFoldDB" id="A0A163JB73"/>
<feature type="region of interest" description="Disordered" evidence="1">
    <location>
        <begin position="92"/>
        <end position="147"/>
    </location>
</feature>
<dbReference type="InParanoid" id="A0A163JB73"/>
<evidence type="ECO:0000313" key="3">
    <source>
        <dbReference type="Proteomes" id="UP000078561"/>
    </source>
</evidence>
<dbReference type="EMBL" id="LT552047">
    <property type="protein sequence ID" value="SAL98192.1"/>
    <property type="molecule type" value="Genomic_DNA"/>
</dbReference>
<evidence type="ECO:0000256" key="1">
    <source>
        <dbReference type="SAM" id="MobiDB-lite"/>
    </source>
</evidence>
<reference evidence="2" key="1">
    <citation type="submission" date="2016-04" db="EMBL/GenBank/DDBJ databases">
        <authorList>
            <person name="Evans L.H."/>
            <person name="Alamgir A."/>
            <person name="Owens N."/>
            <person name="Weber N.D."/>
            <person name="Virtaneva K."/>
            <person name="Barbian K."/>
            <person name="Babar A."/>
            <person name="Rosenke K."/>
        </authorList>
    </citation>
    <scope>NUCLEOTIDE SEQUENCE [LARGE SCALE GENOMIC DNA]</scope>
    <source>
        <strain evidence="2">CBS 101.48</strain>
    </source>
</reference>
<proteinExistence type="predicted"/>
<protein>
    <submittedName>
        <fullName evidence="2">Uncharacterized protein</fullName>
    </submittedName>
</protein>
<dbReference type="OrthoDB" id="2289284at2759"/>
<evidence type="ECO:0000313" key="2">
    <source>
        <dbReference type="EMBL" id="SAL98192.1"/>
    </source>
</evidence>
<keyword evidence="3" id="KW-1185">Reference proteome</keyword>
<name>A0A163JB73_ABSGL</name>
<organism evidence="2">
    <name type="scientific">Absidia glauca</name>
    <name type="common">Pin mould</name>
    <dbReference type="NCBI Taxonomy" id="4829"/>
    <lineage>
        <taxon>Eukaryota</taxon>
        <taxon>Fungi</taxon>
        <taxon>Fungi incertae sedis</taxon>
        <taxon>Mucoromycota</taxon>
        <taxon>Mucoromycotina</taxon>
        <taxon>Mucoromycetes</taxon>
        <taxon>Mucorales</taxon>
        <taxon>Cunninghamellaceae</taxon>
        <taxon>Absidia</taxon>
    </lineage>
</organism>
<feature type="region of interest" description="Disordered" evidence="1">
    <location>
        <begin position="160"/>
        <end position="182"/>
    </location>
</feature>
<sequence>MNSSSILFESGIMKISDFNPIHGRYETRTLQLPSLPLFDQLDLSLFEPSPTHHNASLLSSSTATLTPNTPRQALSRFIECFELQDPATTSTIKSSTSLRSRKSTSSKKAAKAPRRCYSNPTLSKKDRLIKTEPSMEPPMPRSNAPKRSLSNAFHALSGLLPKSKRRADADDDQRSVLSATSTTTTIRQAWQSMTYLDEMKTSVDHGTRQPLSSRYQTRSWWTDASDICVKS</sequence>
<gene>
    <name evidence="2" type="primary">ABSGL_03719.1 scaffold 4609</name>
</gene>
<accession>A0A163JB73</accession>
<dbReference type="OMA" id="NQYETRT"/>
<dbReference type="Proteomes" id="UP000078561">
    <property type="component" value="Unassembled WGS sequence"/>
</dbReference>
<feature type="compositionally biased region" description="Basic residues" evidence="1">
    <location>
        <begin position="99"/>
        <end position="114"/>
    </location>
</feature>